<sequence length="595" mass="65658">MIEMPNPHIRLLDGDTINQIAAGEVVERPASIVKELIENAIDAKATTITVEISSNRKEVTRIRIIDDGCGIPTEEVSLAFSPHATSKIQTAEDLNTCRTLGFRGEALASIAAIAYVTMVTRSKGEDAGTHLIISGGEILENRATGAPTGTTLTVEEIFFTTPARRKFLKSLATELSRISSVIEVFSLLYPELTFRYLLNGQEKSTSHGTRTLGEVLRALRPDEAAQMIQVSGEENGISLEGYISHPELIRQNTQRILVAVNGRMIVSSRISGAIRSGYGTLIPSHSFPVAVLKINLDPARVDANIHPTKREIRISDEPEFLRFIVTRVKEALQGQDLSHSGISIKSELHLVADDQENQSPGLIYRTSETPAQRVCEATLAGYRTTARQLRRTRLLMEPTGAEEESLFPPLKYIGQVAATYLLASNSSGDLILIDQHAAHERIRYDQLKREQKEGTLSQELLVPIVLQLSTSEVHLLSEIRSDLEKEGFHLEPFGKDTWCVRSVPVVLGRCEDPDAIKEIISSALVGGQENRMSESVSRMVACRGAVKAGVILTPEQGEEIISQLSRTSEPYTCPHGRPTIISFTRSKLEELFRRR</sequence>
<feature type="domain" description="MutL C-terminal dimerisation" evidence="5">
    <location>
        <begin position="412"/>
        <end position="552"/>
    </location>
</feature>
<name>A0A2V2MQU0_9EURY</name>
<dbReference type="AlphaFoldDB" id="A0A2V2MQU0"/>
<dbReference type="GO" id="GO:0032300">
    <property type="term" value="C:mismatch repair complex"/>
    <property type="evidence" value="ECO:0007669"/>
    <property type="project" value="InterPro"/>
</dbReference>
<dbReference type="PROSITE" id="PS00058">
    <property type="entry name" value="DNA_MISMATCH_REPAIR_1"/>
    <property type="match status" value="1"/>
</dbReference>
<dbReference type="InterPro" id="IPR014721">
    <property type="entry name" value="Ribsml_uS5_D2-typ_fold_subgr"/>
</dbReference>
<dbReference type="SUPFAM" id="SSF118116">
    <property type="entry name" value="DNA mismatch repair protein MutL"/>
    <property type="match status" value="1"/>
</dbReference>
<evidence type="ECO:0000313" key="8">
    <source>
        <dbReference type="Proteomes" id="UP000245657"/>
    </source>
</evidence>
<keyword evidence="7" id="KW-0255">Endonuclease</keyword>
<dbReference type="Gene3D" id="3.30.1370.100">
    <property type="entry name" value="MutL, C-terminal domain, regulatory subdomain"/>
    <property type="match status" value="1"/>
</dbReference>
<dbReference type="GO" id="GO:0005524">
    <property type="term" value="F:ATP binding"/>
    <property type="evidence" value="ECO:0007669"/>
    <property type="project" value="InterPro"/>
</dbReference>
<dbReference type="InterPro" id="IPR002099">
    <property type="entry name" value="MutL/Mlh/PMS"/>
</dbReference>
<evidence type="ECO:0000256" key="4">
    <source>
        <dbReference type="HAMAP-Rule" id="MF_00149"/>
    </source>
</evidence>
<dbReference type="InterPro" id="IPR014762">
    <property type="entry name" value="DNA_mismatch_repair_CS"/>
</dbReference>
<dbReference type="CDD" id="cd16926">
    <property type="entry name" value="HATPase_MutL-MLH-PMS-like"/>
    <property type="match status" value="1"/>
</dbReference>
<dbReference type="CDD" id="cd00782">
    <property type="entry name" value="MutL_Trans"/>
    <property type="match status" value="1"/>
</dbReference>
<keyword evidence="3 4" id="KW-0234">DNA repair</keyword>
<evidence type="ECO:0000256" key="3">
    <source>
        <dbReference type="ARBA" id="ARBA00023204"/>
    </source>
</evidence>
<evidence type="ECO:0000313" key="7">
    <source>
        <dbReference type="EMBL" id="PWR70512.1"/>
    </source>
</evidence>
<dbReference type="InterPro" id="IPR013507">
    <property type="entry name" value="DNA_mismatch_S5_2-like"/>
</dbReference>
<dbReference type="SMART" id="SM01340">
    <property type="entry name" value="DNA_mis_repair"/>
    <property type="match status" value="1"/>
</dbReference>
<dbReference type="Pfam" id="PF01119">
    <property type="entry name" value="DNA_mis_repair"/>
    <property type="match status" value="1"/>
</dbReference>
<dbReference type="InterPro" id="IPR036890">
    <property type="entry name" value="HATPase_C_sf"/>
</dbReference>
<dbReference type="SMART" id="SM00853">
    <property type="entry name" value="MutL_C"/>
    <property type="match status" value="1"/>
</dbReference>
<dbReference type="Pfam" id="PF08676">
    <property type="entry name" value="MutL_C"/>
    <property type="match status" value="1"/>
</dbReference>
<dbReference type="InterPro" id="IPR037198">
    <property type="entry name" value="MutL_C_sf"/>
</dbReference>
<organism evidence="7 8">
    <name type="scientific">Methanospirillum lacunae</name>
    <dbReference type="NCBI Taxonomy" id="668570"/>
    <lineage>
        <taxon>Archaea</taxon>
        <taxon>Methanobacteriati</taxon>
        <taxon>Methanobacteriota</taxon>
        <taxon>Stenosarchaea group</taxon>
        <taxon>Methanomicrobia</taxon>
        <taxon>Methanomicrobiales</taxon>
        <taxon>Methanospirillaceae</taxon>
        <taxon>Methanospirillum</taxon>
    </lineage>
</organism>
<dbReference type="GO" id="GO:0004519">
    <property type="term" value="F:endonuclease activity"/>
    <property type="evidence" value="ECO:0007669"/>
    <property type="project" value="UniProtKB-KW"/>
</dbReference>
<protein>
    <recommendedName>
        <fullName evidence="4">DNA mismatch repair protein MutL</fullName>
    </recommendedName>
</protein>
<dbReference type="NCBIfam" id="TIGR00585">
    <property type="entry name" value="mutl"/>
    <property type="match status" value="1"/>
</dbReference>
<dbReference type="InterPro" id="IPR020568">
    <property type="entry name" value="Ribosomal_Su5_D2-typ_SF"/>
</dbReference>
<dbReference type="GO" id="GO:0006298">
    <property type="term" value="P:mismatch repair"/>
    <property type="evidence" value="ECO:0007669"/>
    <property type="project" value="UniProtKB-UniRule"/>
</dbReference>
<dbReference type="InterPro" id="IPR042120">
    <property type="entry name" value="MutL_C_dimsub"/>
</dbReference>
<dbReference type="InterPro" id="IPR020667">
    <property type="entry name" value="DNA_mismatch_repair_MutL"/>
</dbReference>
<dbReference type="Proteomes" id="UP000245657">
    <property type="component" value="Unassembled WGS sequence"/>
</dbReference>
<dbReference type="EMBL" id="QGMY01000011">
    <property type="protein sequence ID" value="PWR70512.1"/>
    <property type="molecule type" value="Genomic_DNA"/>
</dbReference>
<evidence type="ECO:0000256" key="1">
    <source>
        <dbReference type="ARBA" id="ARBA00006082"/>
    </source>
</evidence>
<comment type="function">
    <text evidence="4">This protein is involved in the repair of mismatches in DNA. It is required for dam-dependent methyl-directed DNA mismatch repair. May act as a 'molecular matchmaker', a protein that promotes the formation of a stable complex between two or more DNA-binding proteins in an ATP-dependent manner without itself being part of a final effector complex.</text>
</comment>
<dbReference type="GO" id="GO:0030983">
    <property type="term" value="F:mismatched DNA binding"/>
    <property type="evidence" value="ECO:0007669"/>
    <property type="project" value="InterPro"/>
</dbReference>
<dbReference type="SUPFAM" id="SSF55874">
    <property type="entry name" value="ATPase domain of HSP90 chaperone/DNA topoisomerase II/histidine kinase"/>
    <property type="match status" value="1"/>
</dbReference>
<dbReference type="Gene3D" id="3.30.1540.20">
    <property type="entry name" value="MutL, C-terminal domain, dimerisation subdomain"/>
    <property type="match status" value="1"/>
</dbReference>
<dbReference type="PANTHER" id="PTHR10073:SF12">
    <property type="entry name" value="DNA MISMATCH REPAIR PROTEIN MLH1"/>
    <property type="match status" value="1"/>
</dbReference>
<evidence type="ECO:0000259" key="5">
    <source>
        <dbReference type="SMART" id="SM00853"/>
    </source>
</evidence>
<dbReference type="Gene3D" id="3.30.230.10">
    <property type="match status" value="1"/>
</dbReference>
<proteinExistence type="inferred from homology"/>
<keyword evidence="2 4" id="KW-0227">DNA damage</keyword>
<keyword evidence="8" id="KW-1185">Reference proteome</keyword>
<dbReference type="HAMAP" id="MF_00149">
    <property type="entry name" value="DNA_mis_repair"/>
    <property type="match status" value="1"/>
</dbReference>
<accession>A0A2V2MQU0</accession>
<comment type="similarity">
    <text evidence="1 4">Belongs to the DNA mismatch repair MutL/HexB family.</text>
</comment>
<dbReference type="InterPro" id="IPR038973">
    <property type="entry name" value="MutL/Mlh/Pms-like"/>
</dbReference>
<dbReference type="PANTHER" id="PTHR10073">
    <property type="entry name" value="DNA MISMATCH REPAIR PROTEIN MLH, PMS, MUTL"/>
    <property type="match status" value="1"/>
</dbReference>
<keyword evidence="7" id="KW-0378">Hydrolase</keyword>
<dbReference type="Pfam" id="PF13589">
    <property type="entry name" value="HATPase_c_3"/>
    <property type="match status" value="1"/>
</dbReference>
<dbReference type="SUPFAM" id="SSF54211">
    <property type="entry name" value="Ribosomal protein S5 domain 2-like"/>
    <property type="match status" value="1"/>
</dbReference>
<reference evidence="7 8" key="1">
    <citation type="submission" date="2018-05" db="EMBL/GenBank/DDBJ databases">
        <title>Draft genome of Methanospirillum lacunae Ki8-1.</title>
        <authorList>
            <person name="Dueholm M.S."/>
            <person name="Nielsen P.H."/>
            <person name="Bakmann L.F."/>
            <person name="Otzen D.E."/>
        </authorList>
    </citation>
    <scope>NUCLEOTIDE SEQUENCE [LARGE SCALE GENOMIC DNA]</scope>
    <source>
        <strain evidence="7 8">Ki8-1</strain>
    </source>
</reference>
<dbReference type="GO" id="GO:0016887">
    <property type="term" value="F:ATP hydrolysis activity"/>
    <property type="evidence" value="ECO:0007669"/>
    <property type="project" value="InterPro"/>
</dbReference>
<comment type="caution">
    <text evidence="7">The sequence shown here is derived from an EMBL/GenBank/DDBJ whole genome shotgun (WGS) entry which is preliminary data.</text>
</comment>
<feature type="domain" description="DNA mismatch repair protein S5" evidence="6">
    <location>
        <begin position="215"/>
        <end position="333"/>
    </location>
</feature>
<keyword evidence="7" id="KW-0540">Nuclease</keyword>
<gene>
    <name evidence="4 7" type="primary">mutL</name>
    <name evidence="7" type="ORF">DK846_14035</name>
</gene>
<evidence type="ECO:0000259" key="6">
    <source>
        <dbReference type="SMART" id="SM01340"/>
    </source>
</evidence>
<dbReference type="InterPro" id="IPR042121">
    <property type="entry name" value="MutL_C_regsub"/>
</dbReference>
<evidence type="ECO:0000256" key="2">
    <source>
        <dbReference type="ARBA" id="ARBA00022763"/>
    </source>
</evidence>
<dbReference type="InterPro" id="IPR014790">
    <property type="entry name" value="MutL_C"/>
</dbReference>
<dbReference type="FunFam" id="3.30.565.10:FF:000003">
    <property type="entry name" value="DNA mismatch repair endonuclease MutL"/>
    <property type="match status" value="1"/>
</dbReference>
<dbReference type="Gene3D" id="3.30.565.10">
    <property type="entry name" value="Histidine kinase-like ATPase, C-terminal domain"/>
    <property type="match status" value="1"/>
</dbReference>
<dbReference type="GO" id="GO:0140664">
    <property type="term" value="F:ATP-dependent DNA damage sensor activity"/>
    <property type="evidence" value="ECO:0007669"/>
    <property type="project" value="InterPro"/>
</dbReference>